<dbReference type="EMBL" id="JPWI01000015">
    <property type="protein sequence ID" value="RCK43271.1"/>
    <property type="molecule type" value="Genomic_DNA"/>
</dbReference>
<sequence>MTENDTEKMGGFIAREHHKLRFTELCETFFARLVLMKCPDPKLERTITVQLSLCDFFRKVSKEALVSSLAAETIRHTHKMSELVGDALSALTGVEMSPTGEEKTLLEHYQDHIATRLKWLETGSEVDELAPCVERVSCAEVDGLQVFDIAVCPKVLCEEVSKRIPFALELSSKLLMLLATAQNRPGDSGPRIDFRKQVELLVNQLDERFDTTGETEFTLLSNRIPFRWAIQVFDNMDLTMLGIGTSGLEDKILLPLFLEVNGYLDLIDLDLESDPRERNDVVVRYFVRRPAKQNIFGAVDAGLSPQTRSLLNETELVLYHRLHQHVRQGLVFGGKAELEQSFGAICSGLLRRASFCIEEPSLMRELAEVWLEQHKDEKTLQIEDKFFLPFIYERLRSEFGARVVKKPERFGGEADILFDDSIPIELKVRRGRKKPIDLADIEKAFPPGGQAASYAAISRLGFVLVLDLPEEDASVVSLENCVTTLERRYPEDAMYPTCIVVIVFRCVARSPSKSR</sequence>
<dbReference type="OrthoDB" id="9255463at2"/>
<reference evidence="1 2" key="1">
    <citation type="submission" date="2014-07" db="EMBL/GenBank/DDBJ databases">
        <title>Draft genome sequence of Thalassospira profundimaris PR54-5.</title>
        <authorList>
            <person name="Lai Q."/>
            <person name="Shao Z."/>
        </authorList>
    </citation>
    <scope>NUCLEOTIDE SEQUENCE [LARGE SCALE GENOMIC DNA]</scope>
    <source>
        <strain evidence="1 2">PR54-5</strain>
    </source>
</reference>
<protein>
    <submittedName>
        <fullName evidence="1">Uncharacterized protein</fullName>
    </submittedName>
</protein>
<gene>
    <name evidence="1" type="ORF">TH30_19870</name>
</gene>
<accession>A0A367WRT9</accession>
<evidence type="ECO:0000313" key="2">
    <source>
        <dbReference type="Proteomes" id="UP000252255"/>
    </source>
</evidence>
<comment type="caution">
    <text evidence="1">The sequence shown here is derived from an EMBL/GenBank/DDBJ whole genome shotgun (WGS) entry which is preliminary data.</text>
</comment>
<dbReference type="Proteomes" id="UP000252255">
    <property type="component" value="Unassembled WGS sequence"/>
</dbReference>
<evidence type="ECO:0000313" key="1">
    <source>
        <dbReference type="EMBL" id="RCK43271.1"/>
    </source>
</evidence>
<dbReference type="RefSeq" id="WP_063086220.1">
    <property type="nucleotide sequence ID" value="NZ_JPWI01000015.1"/>
</dbReference>
<organism evidence="1 2">
    <name type="scientific">Thalassospira profundimaris</name>
    <dbReference type="NCBI Taxonomy" id="502049"/>
    <lineage>
        <taxon>Bacteria</taxon>
        <taxon>Pseudomonadati</taxon>
        <taxon>Pseudomonadota</taxon>
        <taxon>Alphaproteobacteria</taxon>
        <taxon>Rhodospirillales</taxon>
        <taxon>Thalassospiraceae</taxon>
        <taxon>Thalassospira</taxon>
    </lineage>
</organism>
<proteinExistence type="predicted"/>
<dbReference type="AlphaFoldDB" id="A0A367WRT9"/>
<name>A0A367WRT9_9PROT</name>